<evidence type="ECO:0000256" key="1">
    <source>
        <dbReference type="SAM" id="Coils"/>
    </source>
</evidence>
<comment type="caution">
    <text evidence="2">The sequence shown here is derived from an EMBL/GenBank/DDBJ whole genome shotgun (WGS) entry which is preliminary data.</text>
</comment>
<dbReference type="EMBL" id="CAMPGE010005996">
    <property type="protein sequence ID" value="CAI2364842.1"/>
    <property type="molecule type" value="Genomic_DNA"/>
</dbReference>
<protein>
    <submittedName>
        <fullName evidence="2">Uncharacterized protein</fullName>
    </submittedName>
</protein>
<evidence type="ECO:0000313" key="3">
    <source>
        <dbReference type="Proteomes" id="UP001295684"/>
    </source>
</evidence>
<name>A0AAD1U9I8_EUPCR</name>
<organism evidence="2 3">
    <name type="scientific">Euplotes crassus</name>
    <dbReference type="NCBI Taxonomy" id="5936"/>
    <lineage>
        <taxon>Eukaryota</taxon>
        <taxon>Sar</taxon>
        <taxon>Alveolata</taxon>
        <taxon>Ciliophora</taxon>
        <taxon>Intramacronucleata</taxon>
        <taxon>Spirotrichea</taxon>
        <taxon>Hypotrichia</taxon>
        <taxon>Euplotida</taxon>
        <taxon>Euplotidae</taxon>
        <taxon>Moneuplotes</taxon>
    </lineage>
</organism>
<dbReference type="AlphaFoldDB" id="A0AAD1U9I8"/>
<evidence type="ECO:0000313" key="2">
    <source>
        <dbReference type="EMBL" id="CAI2364842.1"/>
    </source>
</evidence>
<reference evidence="2" key="1">
    <citation type="submission" date="2023-07" db="EMBL/GenBank/DDBJ databases">
        <authorList>
            <consortium name="AG Swart"/>
            <person name="Singh M."/>
            <person name="Singh A."/>
            <person name="Seah K."/>
            <person name="Emmerich C."/>
        </authorList>
    </citation>
    <scope>NUCLEOTIDE SEQUENCE</scope>
    <source>
        <strain evidence="2">DP1</strain>
    </source>
</reference>
<gene>
    <name evidence="2" type="ORF">ECRASSUSDP1_LOCUS6192</name>
</gene>
<dbReference type="Proteomes" id="UP001295684">
    <property type="component" value="Unassembled WGS sequence"/>
</dbReference>
<proteinExistence type="predicted"/>
<accession>A0AAD1U9I8</accession>
<keyword evidence="1" id="KW-0175">Coiled coil</keyword>
<sequence>MPTQDPLKRLKCAYDECHNDRQYYCFDHKLRLCSDCCDSLHYNCTVQAIRSKDELWNAVGLLHHFVVSLTKKAKTYRLMENIIGLADCMKHISGLFEVFEQEARIAMKKDQFLKFHLLIEEARTIKSDILGGNFGRVGNYEQSSNPILRLLLDSELVGLTYSKIGAAQKRSIRKLPEFEETVREVTTEFKDHIEAKTKNEIQEKTKEIEEKTEAKYQKQIQDLQEDSKNSEEKVKAVEKAVNELNNKVKEQQDLIGREQVQKEDFEKELSALTIQHNQLKILHEDLQKTLEKNQKELDQREGILKHVKGPLCEAMYKDIVGEAKTFDSNAKLETLIGNEQHRKLIGTYAQNKVKLPDIKRVYINSIKGIPLESLDQFLTHSIPDQLPLLCLNWSWEELLVGAKVMDGLKVSLPKITKEILFHYTEFQPSDLEAVFQNSNNSERLCLIACKLHIKEKMNFGTKPTKTTYLSFWNCGDSRVTMDWGSHPERFESILEAISRSPYKNSLQTLNIRTSNLSKSKVEEMLSNQSMSSIQVIQETPSPLSD</sequence>
<keyword evidence="3" id="KW-1185">Reference proteome</keyword>
<feature type="coiled-coil region" evidence="1">
    <location>
        <begin position="194"/>
        <end position="296"/>
    </location>
</feature>